<dbReference type="InterPro" id="IPR029056">
    <property type="entry name" value="Ribokinase-like"/>
</dbReference>
<evidence type="ECO:0000259" key="1">
    <source>
        <dbReference type="Pfam" id="PF00294"/>
    </source>
</evidence>
<dbReference type="SUPFAM" id="SSF53613">
    <property type="entry name" value="Ribokinase-like"/>
    <property type="match status" value="1"/>
</dbReference>
<sequence>MRIDVPSRSVEVQDTVGSGDTFCAHMLSGLLAIDALGAAPDQKLAAVSNDELVVITRMAAIAASITCERVGAEPPTSEELSRVVTSA</sequence>
<feature type="domain" description="Carbohydrate kinase PfkB" evidence="1">
    <location>
        <begin position="5"/>
        <end position="75"/>
    </location>
</feature>
<accession>A0A6J6D624</accession>
<protein>
    <submittedName>
        <fullName evidence="2">Unannotated protein</fullName>
    </submittedName>
</protein>
<dbReference type="AlphaFoldDB" id="A0A6J6D624"/>
<organism evidence="2">
    <name type="scientific">freshwater metagenome</name>
    <dbReference type="NCBI Taxonomy" id="449393"/>
    <lineage>
        <taxon>unclassified sequences</taxon>
        <taxon>metagenomes</taxon>
        <taxon>ecological metagenomes</taxon>
    </lineage>
</organism>
<dbReference type="Pfam" id="PF00294">
    <property type="entry name" value="PfkB"/>
    <property type="match status" value="1"/>
</dbReference>
<gene>
    <name evidence="2" type="ORF">UFOPK1581_00646</name>
</gene>
<evidence type="ECO:0000313" key="2">
    <source>
        <dbReference type="EMBL" id="CAB4558745.1"/>
    </source>
</evidence>
<name>A0A6J6D624_9ZZZZ</name>
<dbReference type="InterPro" id="IPR011611">
    <property type="entry name" value="PfkB_dom"/>
</dbReference>
<dbReference type="EMBL" id="CAEZTB010000103">
    <property type="protein sequence ID" value="CAB4558745.1"/>
    <property type="molecule type" value="Genomic_DNA"/>
</dbReference>
<proteinExistence type="predicted"/>
<reference evidence="2" key="1">
    <citation type="submission" date="2020-05" db="EMBL/GenBank/DDBJ databases">
        <authorList>
            <person name="Chiriac C."/>
            <person name="Salcher M."/>
            <person name="Ghai R."/>
            <person name="Kavagutti S V."/>
        </authorList>
    </citation>
    <scope>NUCLEOTIDE SEQUENCE</scope>
</reference>
<dbReference type="Gene3D" id="3.40.1190.20">
    <property type="match status" value="1"/>
</dbReference>